<evidence type="ECO:0000256" key="8">
    <source>
        <dbReference type="ARBA" id="ARBA00022827"/>
    </source>
</evidence>
<evidence type="ECO:0000259" key="17">
    <source>
        <dbReference type="PROSITE" id="PS51384"/>
    </source>
</evidence>
<keyword evidence="18" id="KW-0223">Dioxygenase</keyword>
<feature type="site" description="Influences the redox potential of the prosthetic heme and FAD groups" evidence="15">
    <location>
        <position position="401"/>
    </location>
</feature>
<keyword evidence="9 15" id="KW-0521">NADP</keyword>
<keyword evidence="3 15" id="KW-0813">Transport</keyword>
<evidence type="ECO:0000256" key="2">
    <source>
        <dbReference type="ARBA" id="ARBA00008414"/>
    </source>
</evidence>
<keyword evidence="7 15" id="KW-0479">Metal-binding</keyword>
<gene>
    <name evidence="15" type="primary">hmp</name>
    <name evidence="18" type="ORF">B0I26_10826</name>
</gene>
<feature type="site" description="Involved in heme-bound ligand stabilization and O-O bond activation" evidence="15">
    <location>
        <position position="35"/>
    </location>
</feature>
<dbReference type="InterPro" id="IPR017938">
    <property type="entry name" value="Riboflavin_synthase-like_b-brl"/>
</dbReference>
<keyword evidence="19" id="KW-1185">Reference proteome</keyword>
<dbReference type="InterPro" id="IPR008333">
    <property type="entry name" value="Cbr1-like_FAD-bd_dom"/>
</dbReference>
<evidence type="ECO:0000256" key="5">
    <source>
        <dbReference type="ARBA" id="ARBA00022621"/>
    </source>
</evidence>
<dbReference type="Gene3D" id="2.40.30.10">
    <property type="entry name" value="Translation factors"/>
    <property type="match status" value="1"/>
</dbReference>
<evidence type="ECO:0000256" key="3">
    <source>
        <dbReference type="ARBA" id="ARBA00022448"/>
    </source>
</evidence>
<dbReference type="HAMAP" id="MF_01252">
    <property type="entry name" value="Hmp"/>
    <property type="match status" value="1"/>
</dbReference>
<sequence>MSATKTMLSEKTMEMIKSTVPVLEQYGEQITKHFYQTMFSNHPELLNIFNQTHQKQGKQPRALAASIYAAAQHIDHLEAIMPVVKRIAHKHRSLGIKPEHYPIVGKYLLIAIKDVLGDAATDEIIEAWKEAYGVLADVFIQAEAQLYKEAEEAQGGWKDFRKFIVKKKVKESDVITSFYLMPEDGGAIAEFLPGQYVSVKLNIPGEEYTHIRQYSLSDSPGKDYYRISVKREAATADKAAGIVSNYLHDHVQEGDIVELSAPAGDFVLDTSDAPIVFMSGGVGITPLLSMLNTVLERQPKRNVTFIHAAINGKVHAFHDHISQLAKENENISYYICYQSPSEEDREKYGFAKEGYIDLDFIQSVVKNKDSQFYFCGPVPFMKIIYYALKEWGVREEQIHYEFFGSAEDLTK</sequence>
<dbReference type="Proteomes" id="UP000248555">
    <property type="component" value="Unassembled WGS sequence"/>
</dbReference>
<keyword evidence="10 15" id="KW-0560">Oxidoreductase</keyword>
<comment type="cofactor">
    <cofactor evidence="15">
        <name>heme b</name>
        <dbReference type="ChEBI" id="CHEBI:60344"/>
    </cofactor>
    <text evidence="15">Binds 1 heme b (iron(II)-protoporphyrin IX) group per subunit.</text>
</comment>
<dbReference type="PRINTS" id="PR00371">
    <property type="entry name" value="FPNCR"/>
</dbReference>
<feature type="binding site" evidence="15">
    <location>
        <begin position="402"/>
        <end position="405"/>
    </location>
    <ligand>
        <name>FAD</name>
        <dbReference type="ChEBI" id="CHEBI:57692"/>
    </ligand>
</feature>
<dbReference type="GO" id="GO:0005344">
    <property type="term" value="F:oxygen carrier activity"/>
    <property type="evidence" value="ECO:0007669"/>
    <property type="project" value="UniProtKB-UniRule"/>
</dbReference>
<comment type="similarity">
    <text evidence="1 15">In the C-terminal section; belongs to the flavoprotein pyridine nucleotide cytochrome reductase family.</text>
</comment>
<dbReference type="NCBIfam" id="NF009805">
    <property type="entry name" value="PRK13289.1"/>
    <property type="match status" value="1"/>
</dbReference>
<organism evidence="18 19">
    <name type="scientific">Paranoxybacillus vitaminiphilus</name>
    <dbReference type="NCBI Taxonomy" id="581036"/>
    <lineage>
        <taxon>Bacteria</taxon>
        <taxon>Bacillati</taxon>
        <taxon>Bacillota</taxon>
        <taxon>Bacilli</taxon>
        <taxon>Bacillales</taxon>
        <taxon>Anoxybacillaceae</taxon>
        <taxon>Paranoxybacillus</taxon>
    </lineage>
</organism>
<dbReference type="InterPro" id="IPR001709">
    <property type="entry name" value="Flavoprot_Pyr_Nucl_cyt_Rdtase"/>
</dbReference>
<dbReference type="FunFam" id="1.10.490.10:FF:000003">
    <property type="entry name" value="Flavohemoprotein"/>
    <property type="match status" value="1"/>
</dbReference>
<feature type="region of interest" description="Reductase" evidence="15">
    <location>
        <begin position="155"/>
        <end position="411"/>
    </location>
</feature>
<comment type="catalytic activity">
    <reaction evidence="13 15">
        <text>2 nitric oxide + NADH + 2 O2 = 2 nitrate + NAD(+) + H(+)</text>
        <dbReference type="Rhea" id="RHEA:19469"/>
        <dbReference type="ChEBI" id="CHEBI:15378"/>
        <dbReference type="ChEBI" id="CHEBI:15379"/>
        <dbReference type="ChEBI" id="CHEBI:16480"/>
        <dbReference type="ChEBI" id="CHEBI:17632"/>
        <dbReference type="ChEBI" id="CHEBI:57540"/>
        <dbReference type="ChEBI" id="CHEBI:57945"/>
        <dbReference type="EC" id="1.14.12.17"/>
    </reaction>
</comment>
<dbReference type="InterPro" id="IPR009050">
    <property type="entry name" value="Globin-like_sf"/>
</dbReference>
<dbReference type="SUPFAM" id="SSF63380">
    <property type="entry name" value="Riboflavin synthase domain-like"/>
    <property type="match status" value="1"/>
</dbReference>
<feature type="site" description="Influences the redox potential of the prosthetic heme and FAD groups" evidence="15">
    <location>
        <position position="90"/>
    </location>
</feature>
<dbReference type="Pfam" id="PF00970">
    <property type="entry name" value="FAD_binding_6"/>
    <property type="match status" value="1"/>
</dbReference>
<evidence type="ECO:0000256" key="6">
    <source>
        <dbReference type="ARBA" id="ARBA00022630"/>
    </source>
</evidence>
<dbReference type="InterPro" id="IPR001433">
    <property type="entry name" value="OxRdtase_FAD/NAD-bd"/>
</dbReference>
<dbReference type="EC" id="1.14.12.17" evidence="15"/>
<dbReference type="SUPFAM" id="SSF46458">
    <property type="entry name" value="Globin-like"/>
    <property type="match status" value="1"/>
</dbReference>
<keyword evidence="5 15" id="KW-0561">Oxygen transport</keyword>
<reference evidence="18 19" key="1">
    <citation type="submission" date="2018-06" db="EMBL/GenBank/DDBJ databases">
        <title>Genomic Encyclopedia of Type Strains, Phase III (KMG-III): the genomes of soil and plant-associated and newly described type strains.</title>
        <authorList>
            <person name="Whitman W."/>
        </authorList>
    </citation>
    <scope>NUCLEOTIDE SEQUENCE [LARGE SCALE GENOMIC DNA]</scope>
    <source>
        <strain evidence="18 19">CGMCC 1.8979</strain>
    </source>
</reference>
<dbReference type="GO" id="GO:0008941">
    <property type="term" value="F:nitric oxide dioxygenase NAD(P)H activity"/>
    <property type="evidence" value="ECO:0007669"/>
    <property type="project" value="UniProtKB-UniRule"/>
</dbReference>
<dbReference type="GO" id="GO:0046210">
    <property type="term" value="P:nitric oxide catabolic process"/>
    <property type="evidence" value="ECO:0007669"/>
    <property type="project" value="TreeGrafter"/>
</dbReference>
<dbReference type="GO" id="GO:0046872">
    <property type="term" value="F:metal ion binding"/>
    <property type="evidence" value="ECO:0007669"/>
    <property type="project" value="UniProtKB-KW"/>
</dbReference>
<comment type="domain">
    <text evidence="15">Consists of two distinct domains; an N-terminal heme-containing oxygen-binding domain and a C-terminal reductase domain with binding sites for FAD and NAD(P)H.</text>
</comment>
<proteinExistence type="inferred from homology"/>
<dbReference type="Pfam" id="PF00042">
    <property type="entry name" value="Globin"/>
    <property type="match status" value="1"/>
</dbReference>
<dbReference type="GO" id="GO:0071500">
    <property type="term" value="P:cellular response to nitrosative stress"/>
    <property type="evidence" value="ECO:0007669"/>
    <property type="project" value="TreeGrafter"/>
</dbReference>
<dbReference type="InterPro" id="IPR000971">
    <property type="entry name" value="Globin"/>
</dbReference>
<dbReference type="CDD" id="cd06184">
    <property type="entry name" value="flavohem_like_fad_nad_binding"/>
    <property type="match status" value="1"/>
</dbReference>
<evidence type="ECO:0000256" key="13">
    <source>
        <dbReference type="ARBA" id="ARBA00048649"/>
    </source>
</evidence>
<keyword evidence="15" id="KW-0216">Detoxification</keyword>
<dbReference type="InterPro" id="IPR017927">
    <property type="entry name" value="FAD-bd_FR_type"/>
</dbReference>
<dbReference type="Gene3D" id="3.40.50.80">
    <property type="entry name" value="Nucleotide-binding domain of ferredoxin-NADP reductase (FNR) module"/>
    <property type="match status" value="1"/>
</dbReference>
<dbReference type="RefSeq" id="WP_409991425.1">
    <property type="nucleotide sequence ID" value="NZ_QLMH01000008.1"/>
</dbReference>
<dbReference type="PANTHER" id="PTHR43396:SF3">
    <property type="entry name" value="FLAVOHEMOPROTEIN"/>
    <property type="match status" value="1"/>
</dbReference>
<evidence type="ECO:0000256" key="4">
    <source>
        <dbReference type="ARBA" id="ARBA00022617"/>
    </source>
</evidence>
<dbReference type="PROSITE" id="PS51384">
    <property type="entry name" value="FAD_FR"/>
    <property type="match status" value="1"/>
</dbReference>
<dbReference type="GO" id="GO:0019825">
    <property type="term" value="F:oxygen binding"/>
    <property type="evidence" value="ECO:0007669"/>
    <property type="project" value="InterPro"/>
</dbReference>
<dbReference type="GO" id="GO:0009636">
    <property type="term" value="P:response to toxic substance"/>
    <property type="evidence" value="ECO:0007669"/>
    <property type="project" value="UniProtKB-KW"/>
</dbReference>
<dbReference type="SUPFAM" id="SSF52343">
    <property type="entry name" value="Ferredoxin reductase-like, C-terminal NADP-linked domain"/>
    <property type="match status" value="1"/>
</dbReference>
<dbReference type="EMBL" id="QLMH01000008">
    <property type="protein sequence ID" value="RAK18851.1"/>
    <property type="molecule type" value="Genomic_DNA"/>
</dbReference>
<dbReference type="AlphaFoldDB" id="A0A327YEB5"/>
<evidence type="ECO:0000256" key="12">
    <source>
        <dbReference type="ARBA" id="ARBA00023027"/>
    </source>
</evidence>
<evidence type="ECO:0000256" key="15">
    <source>
        <dbReference type="HAMAP-Rule" id="MF_01252"/>
    </source>
</evidence>
<comment type="catalytic activity">
    <reaction evidence="14 15">
        <text>2 nitric oxide + NADPH + 2 O2 = 2 nitrate + NADP(+) + H(+)</text>
        <dbReference type="Rhea" id="RHEA:19465"/>
        <dbReference type="ChEBI" id="CHEBI:15378"/>
        <dbReference type="ChEBI" id="CHEBI:15379"/>
        <dbReference type="ChEBI" id="CHEBI:16480"/>
        <dbReference type="ChEBI" id="CHEBI:17632"/>
        <dbReference type="ChEBI" id="CHEBI:57783"/>
        <dbReference type="ChEBI" id="CHEBI:58349"/>
        <dbReference type="EC" id="1.14.12.17"/>
    </reaction>
</comment>
<comment type="cofactor">
    <cofactor evidence="15">
        <name>FAD</name>
        <dbReference type="ChEBI" id="CHEBI:57692"/>
    </cofactor>
    <text evidence="15">Binds 1 FAD per subunit.</text>
</comment>
<keyword evidence="6 15" id="KW-0285">Flavoprotein</keyword>
<comment type="function">
    <text evidence="15">Is involved in NO detoxification in an aerobic process, termed nitric oxide dioxygenase (NOD) reaction that utilizes O(2) and NAD(P)H to convert NO to nitrate, which protects the bacterium from various noxious nitrogen compounds. Therefore, plays a central role in the inducible response to nitrosative stress.</text>
</comment>
<keyword evidence="12 15" id="KW-0520">NAD</keyword>
<feature type="binding site" evidence="15">
    <location>
        <position position="196"/>
    </location>
    <ligand>
        <name>FAD</name>
        <dbReference type="ChEBI" id="CHEBI:57692"/>
    </ligand>
</feature>
<dbReference type="FunFam" id="2.40.30.10:FF:000034">
    <property type="entry name" value="Flavohemoprotein"/>
    <property type="match status" value="1"/>
</dbReference>
<evidence type="ECO:0000256" key="10">
    <source>
        <dbReference type="ARBA" id="ARBA00023002"/>
    </source>
</evidence>
<evidence type="ECO:0000256" key="7">
    <source>
        <dbReference type="ARBA" id="ARBA00022723"/>
    </source>
</evidence>
<comment type="caution">
    <text evidence="18">The sequence shown here is derived from an EMBL/GenBank/DDBJ whole genome shotgun (WGS) entry which is preliminary data.</text>
</comment>
<evidence type="ECO:0000313" key="19">
    <source>
        <dbReference type="Proteomes" id="UP000248555"/>
    </source>
</evidence>
<name>A0A327YEB5_9BACL</name>
<dbReference type="GO" id="GO:0020037">
    <property type="term" value="F:heme binding"/>
    <property type="evidence" value="ECO:0007669"/>
    <property type="project" value="InterPro"/>
</dbReference>
<keyword evidence="8 15" id="KW-0274">FAD</keyword>
<dbReference type="PRINTS" id="PR00410">
    <property type="entry name" value="PHEHYDRXLASE"/>
</dbReference>
<feature type="binding site" description="proximal binding residue" evidence="15">
    <location>
        <position position="91"/>
    </location>
    <ligand>
        <name>heme b</name>
        <dbReference type="ChEBI" id="CHEBI:60344"/>
    </ligand>
    <ligandPart>
        <name>Fe</name>
        <dbReference type="ChEBI" id="CHEBI:18248"/>
    </ligandPart>
</feature>
<dbReference type="InterPro" id="IPR012292">
    <property type="entry name" value="Globin/Proto"/>
</dbReference>
<feature type="domain" description="FAD-binding FR-type" evidence="17">
    <location>
        <begin position="158"/>
        <end position="269"/>
    </location>
</feature>
<feature type="domain" description="Globin" evidence="16">
    <location>
        <begin position="7"/>
        <end position="144"/>
    </location>
</feature>
<evidence type="ECO:0000259" key="16">
    <source>
        <dbReference type="PROSITE" id="PS01033"/>
    </source>
</evidence>
<feature type="active site" description="Charge relay system" evidence="15">
    <location>
        <position position="101"/>
    </location>
</feature>
<accession>A0A327YEB5</accession>
<evidence type="ECO:0000256" key="14">
    <source>
        <dbReference type="ARBA" id="ARBA00049433"/>
    </source>
</evidence>
<evidence type="ECO:0000256" key="11">
    <source>
        <dbReference type="ARBA" id="ARBA00023004"/>
    </source>
</evidence>
<protein>
    <recommendedName>
        <fullName evidence="15">Flavohemoprotein</fullName>
    </recommendedName>
    <alternativeName>
        <fullName evidence="15">Flavohemoglobin</fullName>
    </alternativeName>
    <alternativeName>
        <fullName evidence="15">Hemoglobin-like protein</fullName>
    </alternativeName>
    <alternativeName>
        <fullName evidence="15">Nitric oxide dioxygenase</fullName>
        <shortName evidence="15">NO oxygenase</shortName>
        <shortName evidence="15">NOD</shortName>
        <ecNumber evidence="15">1.14.12.17</ecNumber>
    </alternativeName>
</protein>
<dbReference type="Pfam" id="PF00175">
    <property type="entry name" value="NAD_binding_1"/>
    <property type="match status" value="1"/>
</dbReference>
<feature type="active site" description="Charge relay system" evidence="15">
    <location>
        <position position="143"/>
    </location>
</feature>
<dbReference type="FunFam" id="3.40.50.80:FF:000010">
    <property type="entry name" value="Flavohemoprotein"/>
    <property type="match status" value="1"/>
</dbReference>
<feature type="binding site" evidence="15">
    <location>
        <begin position="212"/>
        <end position="215"/>
    </location>
    <ligand>
        <name>FAD</name>
        <dbReference type="ChEBI" id="CHEBI:57692"/>
    </ligand>
</feature>
<dbReference type="GO" id="GO:0071949">
    <property type="term" value="F:FAD binding"/>
    <property type="evidence" value="ECO:0007669"/>
    <property type="project" value="InterPro"/>
</dbReference>
<dbReference type="PROSITE" id="PS01033">
    <property type="entry name" value="GLOBIN"/>
    <property type="match status" value="1"/>
</dbReference>
<dbReference type="InterPro" id="IPR039261">
    <property type="entry name" value="FNR_nucleotide-bd"/>
</dbReference>
<keyword evidence="4 15" id="KW-0349">Heme</keyword>
<evidence type="ECO:0000256" key="1">
    <source>
        <dbReference type="ARBA" id="ARBA00006401"/>
    </source>
</evidence>
<comment type="similarity">
    <text evidence="2 15">Belongs to the globin family. Two-domain flavohemoproteins subfamily.</text>
</comment>
<dbReference type="PANTHER" id="PTHR43396">
    <property type="entry name" value="FLAVOHEMOPROTEIN"/>
    <property type="match status" value="1"/>
</dbReference>
<dbReference type="CDD" id="cd14777">
    <property type="entry name" value="Yhb1-globin-like"/>
    <property type="match status" value="1"/>
</dbReference>
<keyword evidence="11 15" id="KW-0408">Iron</keyword>
<dbReference type="InterPro" id="IPR023950">
    <property type="entry name" value="Hmp"/>
</dbReference>
<dbReference type="Gene3D" id="1.10.490.10">
    <property type="entry name" value="Globins"/>
    <property type="match status" value="1"/>
</dbReference>
<feature type="binding site" evidence="15">
    <location>
        <begin position="281"/>
        <end position="286"/>
    </location>
    <ligand>
        <name>NADP(+)</name>
        <dbReference type="ChEBI" id="CHEBI:58349"/>
    </ligand>
</feature>
<evidence type="ECO:0000256" key="9">
    <source>
        <dbReference type="ARBA" id="ARBA00022857"/>
    </source>
</evidence>
<evidence type="ECO:0000313" key="18">
    <source>
        <dbReference type="EMBL" id="RAK18851.1"/>
    </source>
</evidence>